<sequence length="260" mass="27329">MSLVALERPSEAILRLELRAPRSNALEPGLLSDLRAAVRDAEVVAPTILLLTAQGRNFSTGGDVAAFRDAAHAGRATEHADAVVPVLQDIVLRLVSLPSLVVTASRGAITGGSAGLLFASDLAVVAPDCFMQPYYARVGFAPDGGWTALLPDRVGAARALAWQVANSRLTAQDLHAHGLAHEIAEEPENHALALCARLAAHDAAAMIAAKQLIWDAARRAALKARLDAEARAFRERIARPETLAGMERFLGGLAKGGAHA</sequence>
<evidence type="ECO:0000256" key="1">
    <source>
        <dbReference type="ARBA" id="ARBA00004275"/>
    </source>
</evidence>
<comment type="subcellular location">
    <subcellularLocation>
        <location evidence="1">Peroxisome</location>
    </subcellularLocation>
</comment>
<dbReference type="GO" id="GO:0004165">
    <property type="term" value="F:delta(3)-delta(2)-enoyl-CoA isomerase activity"/>
    <property type="evidence" value="ECO:0007669"/>
    <property type="project" value="UniProtKB-ARBA"/>
</dbReference>
<dbReference type="STRING" id="441119.SAMN04488047_12329"/>
<dbReference type="AlphaFoldDB" id="A0A1I5URK7"/>
<organism evidence="4 5">
    <name type="scientific">Tranquillimonas alkanivorans</name>
    <dbReference type="NCBI Taxonomy" id="441119"/>
    <lineage>
        <taxon>Bacteria</taxon>
        <taxon>Pseudomonadati</taxon>
        <taxon>Pseudomonadota</taxon>
        <taxon>Alphaproteobacteria</taxon>
        <taxon>Rhodobacterales</taxon>
        <taxon>Roseobacteraceae</taxon>
        <taxon>Tranquillimonas</taxon>
    </lineage>
</organism>
<dbReference type="Pfam" id="PF00378">
    <property type="entry name" value="ECH_1"/>
    <property type="match status" value="1"/>
</dbReference>
<dbReference type="OrthoDB" id="9777711at2"/>
<evidence type="ECO:0000313" key="5">
    <source>
        <dbReference type="Proteomes" id="UP000199356"/>
    </source>
</evidence>
<keyword evidence="5" id="KW-1185">Reference proteome</keyword>
<dbReference type="Proteomes" id="UP000199356">
    <property type="component" value="Unassembled WGS sequence"/>
</dbReference>
<dbReference type="Gene3D" id="3.90.226.10">
    <property type="entry name" value="2-enoyl-CoA Hydratase, Chain A, domain 1"/>
    <property type="match status" value="1"/>
</dbReference>
<keyword evidence="2" id="KW-0576">Peroxisome</keyword>
<reference evidence="4 5" key="1">
    <citation type="submission" date="2016-10" db="EMBL/GenBank/DDBJ databases">
        <authorList>
            <person name="de Groot N.N."/>
        </authorList>
    </citation>
    <scope>NUCLEOTIDE SEQUENCE [LARGE SCALE GENOMIC DNA]</scope>
    <source>
        <strain evidence="4 5">DSM 19547</strain>
    </source>
</reference>
<gene>
    <name evidence="4" type="ORF">SAMN04488047_12329</name>
</gene>
<dbReference type="EMBL" id="FOXA01000023">
    <property type="protein sequence ID" value="SFP97885.1"/>
    <property type="molecule type" value="Genomic_DNA"/>
</dbReference>
<evidence type="ECO:0000256" key="3">
    <source>
        <dbReference type="ARBA" id="ARBA00023235"/>
    </source>
</evidence>
<dbReference type="CDD" id="cd06558">
    <property type="entry name" value="crotonase-like"/>
    <property type="match status" value="1"/>
</dbReference>
<dbReference type="InterPro" id="IPR029045">
    <property type="entry name" value="ClpP/crotonase-like_dom_sf"/>
</dbReference>
<dbReference type="InterPro" id="IPR051053">
    <property type="entry name" value="ECH/Chromodomain_protein"/>
</dbReference>
<dbReference type="PANTHER" id="PTHR43684">
    <property type="match status" value="1"/>
</dbReference>
<evidence type="ECO:0000313" key="4">
    <source>
        <dbReference type="EMBL" id="SFP97885.1"/>
    </source>
</evidence>
<dbReference type="RefSeq" id="WP_093424849.1">
    <property type="nucleotide sequence ID" value="NZ_FOXA01000023.1"/>
</dbReference>
<protein>
    <submittedName>
        <fullName evidence="4">2-(1,2-epoxy-1,2-dihydrophenyl)acetyl-CoA isomerase</fullName>
    </submittedName>
</protein>
<proteinExistence type="predicted"/>
<evidence type="ECO:0000256" key="2">
    <source>
        <dbReference type="ARBA" id="ARBA00023140"/>
    </source>
</evidence>
<accession>A0A1I5URK7</accession>
<name>A0A1I5URK7_9RHOB</name>
<keyword evidence="3 4" id="KW-0413">Isomerase</keyword>
<dbReference type="PANTHER" id="PTHR43684:SF1">
    <property type="entry name" value="ENOYL-COA DELTA ISOMERASE 2"/>
    <property type="match status" value="1"/>
</dbReference>
<dbReference type="InterPro" id="IPR001753">
    <property type="entry name" value="Enoyl-CoA_hydra/iso"/>
</dbReference>
<dbReference type="SUPFAM" id="SSF52096">
    <property type="entry name" value="ClpP/crotonase"/>
    <property type="match status" value="1"/>
</dbReference>